<reference evidence="1" key="1">
    <citation type="submission" date="2021-10" db="EMBL/GenBank/DDBJ databases">
        <title>Melipona bicolor Genome sequencing and assembly.</title>
        <authorList>
            <person name="Araujo N.S."/>
            <person name="Arias M.C."/>
        </authorList>
    </citation>
    <scope>NUCLEOTIDE SEQUENCE</scope>
    <source>
        <strain evidence="1">USP_2M_L1-L4_2017</strain>
        <tissue evidence="1">Whole body</tissue>
    </source>
</reference>
<name>A0AA40KGI0_9HYME</name>
<sequence>MRLFNPPWPPAVSLYEDGRAKRRKRSKRRDESRTSVYREKKLSSMTDRFCPVFSYCTTNDPRAYSTWSGSSPTWHHHPLSFSRDPLFPQFPPRYTSSPCICFPDHSWLLRFRPLPLSSHNLSLSVSPLPDLLRKPRRKEQRRLSNA</sequence>
<dbReference type="EMBL" id="JAHYIQ010000037">
    <property type="protein sequence ID" value="KAK1119316.1"/>
    <property type="molecule type" value="Genomic_DNA"/>
</dbReference>
<dbReference type="Proteomes" id="UP001177670">
    <property type="component" value="Unassembled WGS sequence"/>
</dbReference>
<comment type="caution">
    <text evidence="1">The sequence shown here is derived from an EMBL/GenBank/DDBJ whole genome shotgun (WGS) entry which is preliminary data.</text>
</comment>
<evidence type="ECO:0000313" key="2">
    <source>
        <dbReference type="Proteomes" id="UP001177670"/>
    </source>
</evidence>
<keyword evidence="2" id="KW-1185">Reference proteome</keyword>
<gene>
    <name evidence="1" type="ORF">K0M31_013502</name>
</gene>
<accession>A0AA40KGI0</accession>
<proteinExistence type="predicted"/>
<dbReference type="AlphaFoldDB" id="A0AA40KGI0"/>
<organism evidence="1 2">
    <name type="scientific">Melipona bicolor</name>
    <dbReference type="NCBI Taxonomy" id="60889"/>
    <lineage>
        <taxon>Eukaryota</taxon>
        <taxon>Metazoa</taxon>
        <taxon>Ecdysozoa</taxon>
        <taxon>Arthropoda</taxon>
        <taxon>Hexapoda</taxon>
        <taxon>Insecta</taxon>
        <taxon>Pterygota</taxon>
        <taxon>Neoptera</taxon>
        <taxon>Endopterygota</taxon>
        <taxon>Hymenoptera</taxon>
        <taxon>Apocrita</taxon>
        <taxon>Aculeata</taxon>
        <taxon>Apoidea</taxon>
        <taxon>Anthophila</taxon>
        <taxon>Apidae</taxon>
        <taxon>Melipona</taxon>
    </lineage>
</organism>
<evidence type="ECO:0000313" key="1">
    <source>
        <dbReference type="EMBL" id="KAK1119316.1"/>
    </source>
</evidence>
<protein>
    <submittedName>
        <fullName evidence="1">Uncharacterized protein</fullName>
    </submittedName>
</protein>